<dbReference type="PANTHER" id="PTHR34216">
    <property type="match status" value="1"/>
</dbReference>
<dbReference type="Pfam" id="PF01522">
    <property type="entry name" value="Polysacc_deac_1"/>
    <property type="match status" value="2"/>
</dbReference>
<comment type="caution">
    <text evidence="4">The sequence shown here is derived from an EMBL/GenBank/DDBJ whole genome shotgun (WGS) entry which is preliminary data.</text>
</comment>
<evidence type="ECO:0000259" key="3">
    <source>
        <dbReference type="PROSITE" id="PS51677"/>
    </source>
</evidence>
<comment type="subcellular location">
    <subcellularLocation>
        <location evidence="1">Secreted</location>
    </subcellularLocation>
</comment>
<organism evidence="4 5">
    <name type="scientific">Nitrosospira multiformis</name>
    <dbReference type="NCBI Taxonomy" id="1231"/>
    <lineage>
        <taxon>Bacteria</taxon>
        <taxon>Pseudomonadati</taxon>
        <taxon>Pseudomonadota</taxon>
        <taxon>Betaproteobacteria</taxon>
        <taxon>Nitrosomonadales</taxon>
        <taxon>Nitrosomonadaceae</taxon>
        <taxon>Nitrosospira</taxon>
    </lineage>
</organism>
<evidence type="ECO:0000256" key="2">
    <source>
        <dbReference type="ARBA" id="ARBA00022729"/>
    </source>
</evidence>
<dbReference type="PANTHER" id="PTHR34216:SF3">
    <property type="entry name" value="POLY-BETA-1,6-N-ACETYL-D-GLUCOSAMINE N-DEACETYLASE"/>
    <property type="match status" value="1"/>
</dbReference>
<gene>
    <name evidence="4" type="ORF">SAMN05216402_0252</name>
</gene>
<accession>A0ABY0TB09</accession>
<dbReference type="RefSeq" id="WP_081346607.1">
    <property type="nucleotide sequence ID" value="NZ_FNKY01000001.1"/>
</dbReference>
<dbReference type="InterPro" id="IPR011330">
    <property type="entry name" value="Glyco_hydro/deAcase_b/a-brl"/>
</dbReference>
<evidence type="ECO:0000313" key="5">
    <source>
        <dbReference type="Proteomes" id="UP000183471"/>
    </source>
</evidence>
<keyword evidence="2" id="KW-0732">Signal</keyword>
<reference evidence="4 5" key="1">
    <citation type="submission" date="2016-10" db="EMBL/GenBank/DDBJ databases">
        <authorList>
            <person name="Varghese N."/>
            <person name="Submissions S."/>
        </authorList>
    </citation>
    <scope>NUCLEOTIDE SEQUENCE [LARGE SCALE GENOMIC DNA]</scope>
    <source>
        <strain evidence="4 5">Nl1</strain>
    </source>
</reference>
<dbReference type="EMBL" id="FNKY01000001">
    <property type="protein sequence ID" value="SDQ29828.1"/>
    <property type="molecule type" value="Genomic_DNA"/>
</dbReference>
<dbReference type="Gene3D" id="3.20.20.370">
    <property type="entry name" value="Glycoside hydrolase/deacetylase"/>
    <property type="match status" value="1"/>
</dbReference>
<dbReference type="Proteomes" id="UP000183471">
    <property type="component" value="Unassembled WGS sequence"/>
</dbReference>
<protein>
    <submittedName>
        <fullName evidence="4">Peptidoglycan/xylan/chitin deacetylase, PgdA/CDA1 family</fullName>
    </submittedName>
</protein>
<dbReference type="InterPro" id="IPR002509">
    <property type="entry name" value="NODB_dom"/>
</dbReference>
<feature type="domain" description="NodB homology" evidence="3">
    <location>
        <begin position="96"/>
        <end position="341"/>
    </location>
</feature>
<proteinExistence type="predicted"/>
<dbReference type="SUPFAM" id="SSF88713">
    <property type="entry name" value="Glycoside hydrolase/deacetylase"/>
    <property type="match status" value="1"/>
</dbReference>
<dbReference type="InterPro" id="IPR051398">
    <property type="entry name" value="Polysacch_Deacetylase"/>
</dbReference>
<dbReference type="CDD" id="cd10918">
    <property type="entry name" value="CE4_NodB_like_5s_6s"/>
    <property type="match status" value="1"/>
</dbReference>
<dbReference type="PROSITE" id="PS51677">
    <property type="entry name" value="NODB"/>
    <property type="match status" value="1"/>
</dbReference>
<evidence type="ECO:0000256" key="1">
    <source>
        <dbReference type="ARBA" id="ARBA00004613"/>
    </source>
</evidence>
<sequence>MPPRESGYVEMPGKPMPSWTLLPSRALLNLCSPGGSRGRLTILIYHRVLPQPDALFPGESHAENFDHQMGQLANCFKIIPLLDAVRGLRQGKLPPRAACITFDDGYADNAEIALPILQKHGIPATFFVSTGFLDGGRMWNDTVIELIRRAPGDALDLTQIGLGQLEIGMLPQRRRAINNVLDALKYLPLESRRLRVEEMCALIPVIPSRNLMMTSDQVRLLHNAGMEIGGHTVNHPILARMENNAAAYAEIANGKDILESIIHAPVRLFAYPNGKPGRDYMVDHAKMVREIGFDAAVSTAHGAARAGSDLYQLPRFTPWDRGAARFMLRMAQNMLKPIDTV</sequence>
<evidence type="ECO:0000313" key="4">
    <source>
        <dbReference type="EMBL" id="SDQ29828.1"/>
    </source>
</evidence>
<keyword evidence="5" id="KW-1185">Reference proteome</keyword>
<name>A0ABY0TB09_9PROT</name>